<dbReference type="CDD" id="cd16914">
    <property type="entry name" value="EcfT"/>
    <property type="match status" value="1"/>
</dbReference>
<keyword evidence="5 6" id="KW-0472">Membrane</keyword>
<dbReference type="RefSeq" id="WP_008037683.1">
    <property type="nucleotide sequence ID" value="NZ_JH725147.1"/>
</dbReference>
<dbReference type="Proteomes" id="UP000008952">
    <property type="component" value="Unassembled WGS sequence"/>
</dbReference>
<keyword evidence="3 6" id="KW-0812">Transmembrane</keyword>
<dbReference type="HOGENOM" id="CLU_056469_4_1_5"/>
<dbReference type="STRING" id="1094558.ME5_00252"/>
<feature type="transmembrane region" description="Helical" evidence="6">
    <location>
        <begin position="63"/>
        <end position="80"/>
    </location>
</feature>
<evidence type="ECO:0000256" key="6">
    <source>
        <dbReference type="SAM" id="Phobius"/>
    </source>
</evidence>
<evidence type="ECO:0000256" key="1">
    <source>
        <dbReference type="ARBA" id="ARBA00004141"/>
    </source>
</evidence>
<dbReference type="PATRIC" id="fig|1094558.3.peg.284"/>
<evidence type="ECO:0000313" key="7">
    <source>
        <dbReference type="EMBL" id="EJF91557.1"/>
    </source>
</evidence>
<feature type="transmembrane region" description="Helical" evidence="6">
    <location>
        <begin position="38"/>
        <end position="56"/>
    </location>
</feature>
<evidence type="ECO:0000256" key="3">
    <source>
        <dbReference type="ARBA" id="ARBA00022692"/>
    </source>
</evidence>
<dbReference type="AlphaFoldDB" id="J1K268"/>
<evidence type="ECO:0008006" key="9">
    <source>
        <dbReference type="Google" id="ProtNLM"/>
    </source>
</evidence>
<dbReference type="PANTHER" id="PTHR33514">
    <property type="entry name" value="PROTEIN ABCI12, CHLOROPLASTIC"/>
    <property type="match status" value="1"/>
</dbReference>
<evidence type="ECO:0000313" key="8">
    <source>
        <dbReference type="Proteomes" id="UP000008952"/>
    </source>
</evidence>
<comment type="caution">
    <text evidence="7">The sequence shown here is derived from an EMBL/GenBank/DDBJ whole genome shotgun (WGS) entry which is preliminary data.</text>
</comment>
<accession>J1K268</accession>
<keyword evidence="4 6" id="KW-1133">Transmembrane helix</keyword>
<name>J1K268_9HYPH</name>
<dbReference type="OrthoDB" id="5868344at2"/>
<feature type="transmembrane region" description="Helical" evidence="6">
    <location>
        <begin position="86"/>
        <end position="114"/>
    </location>
</feature>
<evidence type="ECO:0000256" key="4">
    <source>
        <dbReference type="ARBA" id="ARBA00022989"/>
    </source>
</evidence>
<comment type="similarity">
    <text evidence="2">Belongs to the CbiQ family.</text>
</comment>
<comment type="subcellular location">
    <subcellularLocation>
        <location evidence="1">Membrane</location>
        <topology evidence="1">Multi-pass membrane protein</topology>
    </subcellularLocation>
</comment>
<sequence>MDPTYQKSLLHSLPIGFKLAVIFLISIVLFFYPRLWLSTVMLFIVYFLYIMAGFSFKKPLTQIRALWWIFIALFIIHYFSTDLENAFLVITRLAALFLLAALVTLTTPFAKLLLFLEKFFSFMRYFGVNPAKLSLALSMTLRFIPLFSELTKEVQEAQKARGLDNKPIALIMPVLIRSFKMQEDVAAAIEARCYDRE</sequence>
<evidence type="ECO:0000256" key="5">
    <source>
        <dbReference type="ARBA" id="ARBA00023136"/>
    </source>
</evidence>
<feature type="transmembrane region" description="Helical" evidence="6">
    <location>
        <begin position="12"/>
        <end position="32"/>
    </location>
</feature>
<dbReference type="eggNOG" id="COG0619">
    <property type="taxonomic scope" value="Bacteria"/>
</dbReference>
<organism evidence="7 8">
    <name type="scientific">Bartonella tamiae Th239</name>
    <dbReference type="NCBI Taxonomy" id="1094558"/>
    <lineage>
        <taxon>Bacteria</taxon>
        <taxon>Pseudomonadati</taxon>
        <taxon>Pseudomonadota</taxon>
        <taxon>Alphaproteobacteria</taxon>
        <taxon>Hyphomicrobiales</taxon>
        <taxon>Bartonellaceae</taxon>
        <taxon>Bartonella</taxon>
    </lineage>
</organism>
<evidence type="ECO:0000256" key="2">
    <source>
        <dbReference type="ARBA" id="ARBA00008564"/>
    </source>
</evidence>
<reference evidence="7 8" key="1">
    <citation type="submission" date="2012-03" db="EMBL/GenBank/DDBJ databases">
        <title>The Genome Sequence of Bartonella tamiae Th239.</title>
        <authorList>
            <consortium name="The Broad Institute Genome Sequencing Platform"/>
            <consortium name="The Broad Institute Genome Sequencing Center for Infectious Disease"/>
            <person name="Feldgarden M."/>
            <person name="Kirby J."/>
            <person name="Kosoy M."/>
            <person name="Birtles R."/>
            <person name="Probert W.S."/>
            <person name="Chiaraviglio L."/>
            <person name="Young S.K."/>
            <person name="Zeng Q."/>
            <person name="Gargeya S."/>
            <person name="Fitzgerald M."/>
            <person name="Haas B."/>
            <person name="Abouelleil A."/>
            <person name="Alvarado L."/>
            <person name="Arachchi H.M."/>
            <person name="Berlin A."/>
            <person name="Chapman S.B."/>
            <person name="Gearin G."/>
            <person name="Goldberg J."/>
            <person name="Griggs A."/>
            <person name="Gujja S."/>
            <person name="Hansen M."/>
            <person name="Heiman D."/>
            <person name="Howarth C."/>
            <person name="Larimer J."/>
            <person name="Lui A."/>
            <person name="MacDonald P.J.P."/>
            <person name="McCowen C."/>
            <person name="Montmayeur A."/>
            <person name="Murphy C."/>
            <person name="Neiman D."/>
            <person name="Pearson M."/>
            <person name="Priest M."/>
            <person name="Roberts A."/>
            <person name="Saif S."/>
            <person name="Shea T."/>
            <person name="Sisk P."/>
            <person name="Stolte C."/>
            <person name="Sykes S."/>
            <person name="Wortman J."/>
            <person name="Nusbaum C."/>
            <person name="Birren B."/>
        </authorList>
    </citation>
    <scope>NUCLEOTIDE SEQUENCE [LARGE SCALE GENOMIC DNA]</scope>
    <source>
        <strain evidence="7 8">Th239</strain>
    </source>
</reference>
<gene>
    <name evidence="7" type="ORF">ME5_00252</name>
</gene>
<proteinExistence type="inferred from homology"/>
<dbReference type="EMBL" id="AIMB01000002">
    <property type="protein sequence ID" value="EJF91557.1"/>
    <property type="molecule type" value="Genomic_DNA"/>
</dbReference>
<keyword evidence="8" id="KW-1185">Reference proteome</keyword>
<dbReference type="PANTHER" id="PTHR33514:SF13">
    <property type="entry name" value="PROTEIN ABCI12, CHLOROPLASTIC"/>
    <property type="match status" value="1"/>
</dbReference>
<dbReference type="InterPro" id="IPR003339">
    <property type="entry name" value="ABC/ECF_trnsptr_transmembrane"/>
</dbReference>
<protein>
    <recommendedName>
        <fullName evidence="9">Cobalt transport protein</fullName>
    </recommendedName>
</protein>
<dbReference type="GO" id="GO:0005886">
    <property type="term" value="C:plasma membrane"/>
    <property type="evidence" value="ECO:0007669"/>
    <property type="project" value="TreeGrafter"/>
</dbReference>
<dbReference type="Pfam" id="PF02361">
    <property type="entry name" value="CbiQ"/>
    <property type="match status" value="1"/>
</dbReference>